<evidence type="ECO:0000313" key="5">
    <source>
        <dbReference type="EMBL" id="BDI28703.1"/>
    </source>
</evidence>
<dbReference type="SMART" id="SM00644">
    <property type="entry name" value="Ami_2"/>
    <property type="match status" value="1"/>
</dbReference>
<dbReference type="CDD" id="cd06583">
    <property type="entry name" value="PGRP"/>
    <property type="match status" value="1"/>
</dbReference>
<dbReference type="AlphaFoldDB" id="A0A402D1V6"/>
<dbReference type="EC" id="3.5.1.28" evidence="2"/>
<name>A0A402D1V6_9BACT</name>
<accession>A0A402D1V6</accession>
<dbReference type="PANTHER" id="PTHR30417:SF1">
    <property type="entry name" value="N-ACETYLMURAMOYL-L-ALANINE AMIDASE AMID"/>
    <property type="match status" value="1"/>
</dbReference>
<dbReference type="Proteomes" id="UP000287394">
    <property type="component" value="Chromosome"/>
</dbReference>
<gene>
    <name evidence="5" type="ORF">CCAX7_007540</name>
</gene>
<dbReference type="GO" id="GO:0071555">
    <property type="term" value="P:cell wall organization"/>
    <property type="evidence" value="ECO:0007669"/>
    <property type="project" value="UniProtKB-KW"/>
</dbReference>
<evidence type="ECO:0000256" key="1">
    <source>
        <dbReference type="ARBA" id="ARBA00001561"/>
    </source>
</evidence>
<dbReference type="InterPro" id="IPR002502">
    <property type="entry name" value="Amidase_domain"/>
</dbReference>
<keyword evidence="4" id="KW-0961">Cell wall biogenesis/degradation</keyword>
<evidence type="ECO:0000256" key="4">
    <source>
        <dbReference type="ARBA" id="ARBA00023316"/>
    </source>
</evidence>
<dbReference type="SUPFAM" id="SSF55846">
    <property type="entry name" value="N-acetylmuramoyl-L-alanine amidase-like"/>
    <property type="match status" value="1"/>
</dbReference>
<dbReference type="GO" id="GO:0009253">
    <property type="term" value="P:peptidoglycan catabolic process"/>
    <property type="evidence" value="ECO:0007669"/>
    <property type="project" value="InterPro"/>
</dbReference>
<dbReference type="GO" id="GO:0008745">
    <property type="term" value="F:N-acetylmuramoyl-L-alanine amidase activity"/>
    <property type="evidence" value="ECO:0007669"/>
    <property type="project" value="UniProtKB-EC"/>
</dbReference>
<evidence type="ECO:0000313" key="6">
    <source>
        <dbReference type="Proteomes" id="UP000287394"/>
    </source>
</evidence>
<dbReference type="PANTHER" id="PTHR30417">
    <property type="entry name" value="N-ACETYLMURAMOYL-L-ALANINE AMIDASE AMID"/>
    <property type="match status" value="1"/>
</dbReference>
<reference evidence="5 6" key="1">
    <citation type="journal article" date="2019" name="Int. J. Syst. Evol. Microbiol.">
        <title>Capsulimonas corticalis gen. nov., sp. nov., an aerobic capsulated bacterium, of a novel bacterial order, Capsulimonadales ord. nov., of the class Armatimonadia of the phylum Armatimonadetes.</title>
        <authorList>
            <person name="Li J."/>
            <person name="Kudo C."/>
            <person name="Tonouchi A."/>
        </authorList>
    </citation>
    <scope>NUCLEOTIDE SEQUENCE [LARGE SCALE GENOMIC DNA]</scope>
    <source>
        <strain evidence="5 6">AX-7</strain>
    </source>
</reference>
<comment type="catalytic activity">
    <reaction evidence="1">
        <text>Hydrolyzes the link between N-acetylmuramoyl residues and L-amino acid residues in certain cell-wall glycopeptides.</text>
        <dbReference type="EC" id="3.5.1.28"/>
    </reaction>
</comment>
<protein>
    <recommendedName>
        <fullName evidence="2">N-acetylmuramoyl-L-alanine amidase</fullName>
        <ecNumber evidence="2">3.5.1.28</ecNumber>
    </recommendedName>
</protein>
<organism evidence="5 6">
    <name type="scientific">Capsulimonas corticalis</name>
    <dbReference type="NCBI Taxonomy" id="2219043"/>
    <lineage>
        <taxon>Bacteria</taxon>
        <taxon>Bacillati</taxon>
        <taxon>Armatimonadota</taxon>
        <taxon>Armatimonadia</taxon>
        <taxon>Capsulimonadales</taxon>
        <taxon>Capsulimonadaceae</taxon>
        <taxon>Capsulimonas</taxon>
    </lineage>
</organism>
<keyword evidence="6" id="KW-1185">Reference proteome</keyword>
<proteinExistence type="predicted"/>
<sequence>MRKRVFLLMAAVAALLLTVAVARQTLRRERLRTLDRVDAFVPSPNVSPRPFWANVDCVVVHSTAGSTRESAVAIFRSPKSGVSAHFVVGKNGSVVQMVPIEMQAWHAGASSLDGAPGVNAYSVGIEMVNLNDGEDPYPDAQYKAVARIIRRLRTVCDIPDSRIVSHAQIALPQGRKSDPLGFDFARLKRLARENTSQRRSHP</sequence>
<dbReference type="GO" id="GO:0009254">
    <property type="term" value="P:peptidoglycan turnover"/>
    <property type="evidence" value="ECO:0007669"/>
    <property type="project" value="TreeGrafter"/>
</dbReference>
<evidence type="ECO:0000256" key="2">
    <source>
        <dbReference type="ARBA" id="ARBA00011901"/>
    </source>
</evidence>
<evidence type="ECO:0000256" key="3">
    <source>
        <dbReference type="ARBA" id="ARBA00022801"/>
    </source>
</evidence>
<dbReference type="InterPro" id="IPR051206">
    <property type="entry name" value="NAMLAA_amidase_2"/>
</dbReference>
<dbReference type="Gene3D" id="3.40.80.10">
    <property type="entry name" value="Peptidoglycan recognition protein-like"/>
    <property type="match status" value="1"/>
</dbReference>
<dbReference type="InterPro" id="IPR036505">
    <property type="entry name" value="Amidase/PGRP_sf"/>
</dbReference>
<dbReference type="RefSeq" id="WP_119323457.1">
    <property type="nucleotide sequence ID" value="NZ_AP025739.1"/>
</dbReference>
<dbReference type="OrthoDB" id="9794842at2"/>
<dbReference type="Pfam" id="PF01510">
    <property type="entry name" value="Amidase_2"/>
    <property type="match status" value="1"/>
</dbReference>
<dbReference type="KEGG" id="ccot:CCAX7_007540"/>
<keyword evidence="3" id="KW-0378">Hydrolase</keyword>
<dbReference type="EMBL" id="AP025739">
    <property type="protein sequence ID" value="BDI28703.1"/>
    <property type="molecule type" value="Genomic_DNA"/>
</dbReference>